<proteinExistence type="predicted"/>
<gene>
    <name evidence="2" type="ORF">HMPREF9193_01806</name>
</gene>
<evidence type="ECO:0000313" key="3">
    <source>
        <dbReference type="Proteomes" id="UP000016649"/>
    </source>
</evidence>
<keyword evidence="1" id="KW-0732">Signal</keyword>
<sequence>MKSYKKRVLGCCAAACALLFMLGGCQDLEKDIDNVIKNVAFLRHHDVEGKYWVYTLSYDITKDGESWKTDAAGIRERAIIYIQPKLSTPPAQMEAVVTEAINKLKNYSLKIEADKLEVQGIEFPKWTKYKVSGTWTEAAGGKFVHSDDCPVAPAPGGTQSYSEFELSAVNAGKIKVTEKIYVLH</sequence>
<dbReference type="RefSeq" id="WP_021688004.1">
    <property type="nucleotide sequence ID" value="NZ_KI260569.1"/>
</dbReference>
<accession>A0ABN0NXQ1</accession>
<name>A0ABN0NXQ1_TRELE</name>
<keyword evidence="3" id="KW-1185">Reference proteome</keyword>
<reference evidence="2 3" key="1">
    <citation type="submission" date="2013-08" db="EMBL/GenBank/DDBJ databases">
        <authorList>
            <person name="Weinstock G."/>
            <person name="Sodergren E."/>
            <person name="Wylie T."/>
            <person name="Fulton L."/>
            <person name="Fulton R."/>
            <person name="Fronick C."/>
            <person name="O'Laughlin M."/>
            <person name="Godfrey J."/>
            <person name="Miner T."/>
            <person name="Herter B."/>
            <person name="Appelbaum E."/>
            <person name="Cordes M."/>
            <person name="Lek S."/>
            <person name="Wollam A."/>
            <person name="Pepin K.H."/>
            <person name="Palsikar V.B."/>
            <person name="Mitreva M."/>
            <person name="Wilson R.K."/>
        </authorList>
    </citation>
    <scope>NUCLEOTIDE SEQUENCE [LARGE SCALE GENOMIC DNA]</scope>
    <source>
        <strain evidence="2 3">ATCC 700332</strain>
    </source>
</reference>
<evidence type="ECO:0008006" key="4">
    <source>
        <dbReference type="Google" id="ProtNLM"/>
    </source>
</evidence>
<evidence type="ECO:0000313" key="2">
    <source>
        <dbReference type="EMBL" id="ERJ92145.1"/>
    </source>
</evidence>
<protein>
    <recommendedName>
        <fullName evidence="4">Lipoprotein</fullName>
    </recommendedName>
</protein>
<dbReference type="PROSITE" id="PS51257">
    <property type="entry name" value="PROKAR_LIPOPROTEIN"/>
    <property type="match status" value="1"/>
</dbReference>
<comment type="caution">
    <text evidence="2">The sequence shown here is derived from an EMBL/GenBank/DDBJ whole genome shotgun (WGS) entry which is preliminary data.</text>
</comment>
<organism evidence="2 3">
    <name type="scientific">Treponema lecithinolyticum ATCC 700332</name>
    <dbReference type="NCBI Taxonomy" id="1321815"/>
    <lineage>
        <taxon>Bacteria</taxon>
        <taxon>Pseudomonadati</taxon>
        <taxon>Spirochaetota</taxon>
        <taxon>Spirochaetia</taxon>
        <taxon>Spirochaetales</taxon>
        <taxon>Treponemataceae</taxon>
        <taxon>Treponema</taxon>
    </lineage>
</organism>
<dbReference type="EMBL" id="AWVH01000039">
    <property type="protein sequence ID" value="ERJ92145.1"/>
    <property type="molecule type" value="Genomic_DNA"/>
</dbReference>
<feature type="signal peptide" evidence="1">
    <location>
        <begin position="1"/>
        <end position="27"/>
    </location>
</feature>
<feature type="chain" id="PRO_5046968045" description="Lipoprotein" evidence="1">
    <location>
        <begin position="28"/>
        <end position="184"/>
    </location>
</feature>
<evidence type="ECO:0000256" key="1">
    <source>
        <dbReference type="SAM" id="SignalP"/>
    </source>
</evidence>
<dbReference type="Proteomes" id="UP000016649">
    <property type="component" value="Unassembled WGS sequence"/>
</dbReference>